<keyword evidence="13" id="KW-0449">Lipoprotein</keyword>
<feature type="repeat" description="ANK" evidence="16">
    <location>
        <begin position="114"/>
        <end position="146"/>
    </location>
</feature>
<evidence type="ECO:0000256" key="1">
    <source>
        <dbReference type="ARBA" id="ARBA00004439"/>
    </source>
</evidence>
<protein>
    <recommendedName>
        <fullName evidence="4">protein S-acyltransferase</fullName>
        <ecNumber evidence="4">2.3.1.225</ecNumber>
    </recommendedName>
</protein>
<evidence type="ECO:0000256" key="8">
    <source>
        <dbReference type="ARBA" id="ARBA00022989"/>
    </source>
</evidence>
<keyword evidence="5 18" id="KW-0808">Transferase</keyword>
<comment type="subcellular location">
    <subcellularLocation>
        <location evidence="1">Cytoplasmic vesicle membrane</location>
        <topology evidence="1">Multi-pass membrane protein</topology>
    </subcellularLocation>
    <subcellularLocation>
        <location evidence="2">Golgi apparatus membrane</location>
        <topology evidence="2">Multi-pass membrane protein</topology>
    </subcellularLocation>
</comment>
<accession>A0A852G774</accession>
<feature type="transmembrane region" description="Helical" evidence="17">
    <location>
        <begin position="291"/>
        <end position="310"/>
    </location>
</feature>
<keyword evidence="6 17" id="KW-0812">Transmembrane</keyword>
<dbReference type="Proteomes" id="UP000620207">
    <property type="component" value="Unassembled WGS sequence"/>
</dbReference>
<reference evidence="18" key="1">
    <citation type="submission" date="2020-02" db="EMBL/GenBank/DDBJ databases">
        <title>Bird 10,000 Genomes (B10K) Project - Family phase.</title>
        <authorList>
            <person name="Zhang G."/>
        </authorList>
    </citation>
    <scope>NUCLEOTIDE SEQUENCE</scope>
    <source>
        <strain evidence="18">B10K-DU-002-28</strain>
        <tissue evidence="18">Muscle</tissue>
    </source>
</reference>
<evidence type="ECO:0000256" key="11">
    <source>
        <dbReference type="ARBA" id="ARBA00023136"/>
    </source>
</evidence>
<keyword evidence="8 17" id="KW-1133">Transmembrane helix</keyword>
<sequence>VDRCLVNQQCKNHCHGPHRPHAHNCHSAHGDKDLPVLQGPNPIVEDPSTCDIVKATQHGFVERCKELVEAGYDVRQPDKENVTLLHWAAINNRQELVKYYISKGAIVDQLGGDLNSTPLHWAIRQGHLPMVMLLLKCGADPSLIDGEGFSSVHLAVLFQHMPIVAYLIAKGQNIDTTDLNGQTPLMLSAQKVIGPEPTRFLLKFNPSLNAVDNVQKNTALHWAITSGNTSAVDLLLEAGASLDVKNVKGETPVDLAYRSLNRFMVYMVKEEERMRSRRNNRLLKTVEKYEVFLLWASSLTLMWAIGHVVNLSSDSWLLKGGLLLFLLFGMALFVR</sequence>
<dbReference type="PROSITE" id="PS50297">
    <property type="entry name" value="ANK_REP_REGION"/>
    <property type="match status" value="3"/>
</dbReference>
<keyword evidence="12" id="KW-0564">Palmitate</keyword>
<dbReference type="FunFam" id="1.25.40.20:FF:000035">
    <property type="entry name" value="Palmitoyltransferase"/>
    <property type="match status" value="1"/>
</dbReference>
<comment type="similarity">
    <text evidence="3">Belongs to the DHHC palmitoyltransferase family. AKR/ZDHHC17 subfamily.</text>
</comment>
<evidence type="ECO:0000256" key="3">
    <source>
        <dbReference type="ARBA" id="ARBA00010104"/>
    </source>
</evidence>
<evidence type="ECO:0000256" key="12">
    <source>
        <dbReference type="ARBA" id="ARBA00023139"/>
    </source>
</evidence>
<dbReference type="Gene3D" id="1.25.40.20">
    <property type="entry name" value="Ankyrin repeat-containing domain"/>
    <property type="match status" value="1"/>
</dbReference>
<evidence type="ECO:0000256" key="15">
    <source>
        <dbReference type="ARBA" id="ARBA00023329"/>
    </source>
</evidence>
<proteinExistence type="inferred from homology"/>
<gene>
    <name evidence="18" type="primary">Zdhhc13</name>
    <name evidence="18" type="ORF">LARSMI_R07866</name>
</gene>
<evidence type="ECO:0000256" key="9">
    <source>
        <dbReference type="ARBA" id="ARBA00023034"/>
    </source>
</evidence>
<dbReference type="PROSITE" id="PS50088">
    <property type="entry name" value="ANK_REPEAT"/>
    <property type="match status" value="4"/>
</dbReference>
<dbReference type="GO" id="GO:0019706">
    <property type="term" value="F:protein-cysteine S-palmitoyltransferase activity"/>
    <property type="evidence" value="ECO:0007669"/>
    <property type="project" value="UniProtKB-EC"/>
</dbReference>
<dbReference type="SMART" id="SM00248">
    <property type="entry name" value="ANK"/>
    <property type="match status" value="5"/>
</dbReference>
<keyword evidence="9" id="KW-0333">Golgi apparatus</keyword>
<dbReference type="GO" id="GO:0030659">
    <property type="term" value="C:cytoplasmic vesicle membrane"/>
    <property type="evidence" value="ECO:0007669"/>
    <property type="project" value="UniProtKB-SubCell"/>
</dbReference>
<feature type="repeat" description="ANK" evidence="16">
    <location>
        <begin position="147"/>
        <end position="179"/>
    </location>
</feature>
<evidence type="ECO:0000313" key="18">
    <source>
        <dbReference type="EMBL" id="NXW99568.1"/>
    </source>
</evidence>
<feature type="non-terminal residue" evidence="18">
    <location>
        <position position="1"/>
    </location>
</feature>
<evidence type="ECO:0000256" key="6">
    <source>
        <dbReference type="ARBA" id="ARBA00022692"/>
    </source>
</evidence>
<keyword evidence="7" id="KW-0677">Repeat</keyword>
<feature type="non-terminal residue" evidence="18">
    <location>
        <position position="335"/>
    </location>
</feature>
<dbReference type="GO" id="GO:0000139">
    <property type="term" value="C:Golgi membrane"/>
    <property type="evidence" value="ECO:0007669"/>
    <property type="project" value="UniProtKB-SubCell"/>
</dbReference>
<keyword evidence="14" id="KW-0012">Acyltransferase</keyword>
<feature type="repeat" description="ANK" evidence="16">
    <location>
        <begin position="215"/>
        <end position="247"/>
    </location>
</feature>
<dbReference type="InterPro" id="IPR036770">
    <property type="entry name" value="Ankyrin_rpt-contain_sf"/>
</dbReference>
<feature type="repeat" description="ANK" evidence="16">
    <location>
        <begin position="80"/>
        <end position="112"/>
    </location>
</feature>
<evidence type="ECO:0000256" key="16">
    <source>
        <dbReference type="PROSITE-ProRule" id="PRU00023"/>
    </source>
</evidence>
<keyword evidence="11 17" id="KW-0472">Membrane</keyword>
<evidence type="ECO:0000313" key="19">
    <source>
        <dbReference type="Proteomes" id="UP000620207"/>
    </source>
</evidence>
<evidence type="ECO:0000256" key="17">
    <source>
        <dbReference type="SAM" id="Phobius"/>
    </source>
</evidence>
<evidence type="ECO:0000256" key="14">
    <source>
        <dbReference type="ARBA" id="ARBA00023315"/>
    </source>
</evidence>
<dbReference type="PANTHER" id="PTHR24161">
    <property type="entry name" value="ANK_REP_REGION DOMAIN-CONTAINING PROTEIN-RELATED"/>
    <property type="match status" value="1"/>
</dbReference>
<dbReference type="PRINTS" id="PR01415">
    <property type="entry name" value="ANKYRIN"/>
</dbReference>
<dbReference type="EC" id="2.3.1.225" evidence="4"/>
<evidence type="ECO:0000256" key="2">
    <source>
        <dbReference type="ARBA" id="ARBA00004653"/>
    </source>
</evidence>
<dbReference type="EMBL" id="WAAC01006296">
    <property type="protein sequence ID" value="NXW99568.1"/>
    <property type="molecule type" value="Genomic_DNA"/>
</dbReference>
<evidence type="ECO:0000256" key="4">
    <source>
        <dbReference type="ARBA" id="ARBA00012210"/>
    </source>
</evidence>
<feature type="transmembrane region" description="Helical" evidence="17">
    <location>
        <begin position="316"/>
        <end position="334"/>
    </location>
</feature>
<dbReference type="AlphaFoldDB" id="A0A852G774"/>
<keyword evidence="19" id="KW-1185">Reference proteome</keyword>
<dbReference type="InterPro" id="IPR002110">
    <property type="entry name" value="Ankyrin_rpt"/>
</dbReference>
<evidence type="ECO:0000256" key="7">
    <source>
        <dbReference type="ARBA" id="ARBA00022737"/>
    </source>
</evidence>
<dbReference type="PANTHER" id="PTHR24161:SF16">
    <property type="entry name" value="PALMITOYLTRANSFERASE ZDHHC13"/>
    <property type="match status" value="1"/>
</dbReference>
<dbReference type="SUPFAM" id="SSF48403">
    <property type="entry name" value="Ankyrin repeat"/>
    <property type="match status" value="1"/>
</dbReference>
<name>A0A852G774_9CHAR</name>
<evidence type="ECO:0000256" key="13">
    <source>
        <dbReference type="ARBA" id="ARBA00023288"/>
    </source>
</evidence>
<evidence type="ECO:0000256" key="10">
    <source>
        <dbReference type="ARBA" id="ARBA00023043"/>
    </source>
</evidence>
<comment type="caution">
    <text evidence="18">The sequence shown here is derived from an EMBL/GenBank/DDBJ whole genome shotgun (WGS) entry which is preliminary data.</text>
</comment>
<organism evidence="18 19">
    <name type="scientific">Larus smithsonianus</name>
    <name type="common">American herring gull</name>
    <dbReference type="NCBI Taxonomy" id="243888"/>
    <lineage>
        <taxon>Eukaryota</taxon>
        <taxon>Metazoa</taxon>
        <taxon>Chordata</taxon>
        <taxon>Craniata</taxon>
        <taxon>Vertebrata</taxon>
        <taxon>Euteleostomi</taxon>
        <taxon>Archelosauria</taxon>
        <taxon>Archosauria</taxon>
        <taxon>Dinosauria</taxon>
        <taxon>Saurischia</taxon>
        <taxon>Theropoda</taxon>
        <taxon>Coelurosauria</taxon>
        <taxon>Aves</taxon>
        <taxon>Neognathae</taxon>
        <taxon>Neoaves</taxon>
        <taxon>Charadriiformes</taxon>
        <taxon>Laridae</taxon>
        <taxon>Larus</taxon>
    </lineage>
</organism>
<dbReference type="Pfam" id="PF12796">
    <property type="entry name" value="Ank_2"/>
    <property type="match status" value="2"/>
</dbReference>
<keyword evidence="15" id="KW-0968">Cytoplasmic vesicle</keyword>
<keyword evidence="10 16" id="KW-0040">ANK repeat</keyword>
<evidence type="ECO:0000256" key="5">
    <source>
        <dbReference type="ARBA" id="ARBA00022679"/>
    </source>
</evidence>